<dbReference type="Pfam" id="PF02687">
    <property type="entry name" value="FtsX"/>
    <property type="match status" value="2"/>
</dbReference>
<dbReference type="GO" id="GO:0005886">
    <property type="term" value="C:plasma membrane"/>
    <property type="evidence" value="ECO:0007669"/>
    <property type="project" value="UniProtKB-SubCell"/>
</dbReference>
<evidence type="ECO:0000313" key="8">
    <source>
        <dbReference type="EMBL" id="NYE74054.1"/>
    </source>
</evidence>
<sequence length="751" mass="81072">MSALNRRIGRLLREHKGRYVGIAILILLGSFYFTAATGVAGSLERMVVGFADRNQQEDLTFSTDRPLDIAAWERETGATIEATLRHDVRLPAGELRLLSAGTKINLAQVTAGRALAEPGDLLVDPRFLQTHGLKLGEPLTLDGRTFTVVGTVAVPNYVYPLKGLYDVLPTAGFGVGVAARADLEALPPATGAATTTYSVRFVDRDRIEAQTTALRNRLAGDGHRLSEWTAAEHNQRITMPWGNISSMQSMSLPVAGAFFVLGSVIVGVMITRAVKSDSVIVGSLYALGYRRGELTRHYLAVPVLITLTGSLAGTLLALPCVGPVVGTMLASYNLPDTGLHFAPHDLAIALLAPVILIGTASALAIRRILRKPAAELMKGGEKSGKVTALERALRLDRFRFGTAFRIREQVRSIPRLLFLVLGVAAASMIMLFGLTYGHSMDVVTERGALNRYHYKIEYNFTEVQNLKDAPVPAGAEPYNTVRVHPEGREAVGFYLTGMLPDSVGMKLNDTRGAPLPRNQVNITEPLATRLKLGVGDTLPMASQLDGATYSLRIDGIVEAYGEQFVTMPLAEFNRLTGQPAGSYRTVLASRELELDESKLAGVLDTRDPAAFEQVGAPTSLIMGSVSALAVLIAVVILFLVTSLIIEESHRTVALFTVLGYRRRELARLILNSATPAVVVGILLGFPAMLAFANLLFGIVAETLNMLIPMTVNPWHVVISFVVIFGVYEITKRLSGRKLAKIAMSDALKGAE</sequence>
<keyword evidence="5 6" id="KW-0472">Membrane</keyword>
<dbReference type="EMBL" id="JACCBU010000001">
    <property type="protein sequence ID" value="NYE74054.1"/>
    <property type="molecule type" value="Genomic_DNA"/>
</dbReference>
<organism evidence="8 9">
    <name type="scientific">Microlunatus parietis</name>
    <dbReference type="NCBI Taxonomy" id="682979"/>
    <lineage>
        <taxon>Bacteria</taxon>
        <taxon>Bacillati</taxon>
        <taxon>Actinomycetota</taxon>
        <taxon>Actinomycetes</taxon>
        <taxon>Propionibacteriales</taxon>
        <taxon>Propionibacteriaceae</taxon>
        <taxon>Microlunatus</taxon>
    </lineage>
</organism>
<comment type="subcellular location">
    <subcellularLocation>
        <location evidence="1">Cell membrane</location>
        <topology evidence="1">Multi-pass membrane protein</topology>
    </subcellularLocation>
</comment>
<evidence type="ECO:0000256" key="1">
    <source>
        <dbReference type="ARBA" id="ARBA00004651"/>
    </source>
</evidence>
<dbReference type="Proteomes" id="UP000569914">
    <property type="component" value="Unassembled WGS sequence"/>
</dbReference>
<evidence type="ECO:0000256" key="3">
    <source>
        <dbReference type="ARBA" id="ARBA00022692"/>
    </source>
</evidence>
<evidence type="ECO:0000256" key="4">
    <source>
        <dbReference type="ARBA" id="ARBA00022989"/>
    </source>
</evidence>
<evidence type="ECO:0000259" key="7">
    <source>
        <dbReference type="Pfam" id="PF02687"/>
    </source>
</evidence>
<evidence type="ECO:0000313" key="9">
    <source>
        <dbReference type="Proteomes" id="UP000569914"/>
    </source>
</evidence>
<feature type="transmembrane region" description="Helical" evidence="6">
    <location>
        <begin position="620"/>
        <end position="645"/>
    </location>
</feature>
<dbReference type="PANTHER" id="PTHR30287:SF1">
    <property type="entry name" value="INNER MEMBRANE PROTEIN"/>
    <property type="match status" value="1"/>
</dbReference>
<feature type="domain" description="ABC3 transporter permease C-terminal" evidence="7">
    <location>
        <begin position="256"/>
        <end position="372"/>
    </location>
</feature>
<dbReference type="RefSeq" id="WP_179756081.1">
    <property type="nucleotide sequence ID" value="NZ_JACCBU010000001.1"/>
</dbReference>
<evidence type="ECO:0000256" key="5">
    <source>
        <dbReference type="ARBA" id="ARBA00023136"/>
    </source>
</evidence>
<evidence type="ECO:0000256" key="6">
    <source>
        <dbReference type="SAM" id="Phobius"/>
    </source>
</evidence>
<name>A0A7Y9LBP8_9ACTN</name>
<keyword evidence="4 6" id="KW-1133">Transmembrane helix</keyword>
<dbReference type="PANTHER" id="PTHR30287">
    <property type="entry name" value="MEMBRANE COMPONENT OF PREDICTED ABC SUPERFAMILY METABOLITE UPTAKE TRANSPORTER"/>
    <property type="match status" value="1"/>
</dbReference>
<keyword evidence="2" id="KW-1003">Cell membrane</keyword>
<dbReference type="InterPro" id="IPR003838">
    <property type="entry name" value="ABC3_permease_C"/>
</dbReference>
<feature type="transmembrane region" description="Helical" evidence="6">
    <location>
        <begin position="20"/>
        <end position="43"/>
    </location>
</feature>
<proteinExistence type="predicted"/>
<gene>
    <name evidence="8" type="ORF">BKA15_005383</name>
</gene>
<feature type="transmembrane region" description="Helical" evidence="6">
    <location>
        <begin position="250"/>
        <end position="270"/>
    </location>
</feature>
<feature type="domain" description="ABC3 transporter permease C-terminal" evidence="7">
    <location>
        <begin position="624"/>
        <end position="740"/>
    </location>
</feature>
<feature type="transmembrane region" description="Helical" evidence="6">
    <location>
        <begin position="712"/>
        <end position="730"/>
    </location>
</feature>
<feature type="transmembrane region" description="Helical" evidence="6">
    <location>
        <begin position="416"/>
        <end position="436"/>
    </location>
</feature>
<keyword evidence="9" id="KW-1185">Reference proteome</keyword>
<feature type="transmembrane region" description="Helical" evidence="6">
    <location>
        <begin position="299"/>
        <end position="326"/>
    </location>
</feature>
<evidence type="ECO:0000256" key="2">
    <source>
        <dbReference type="ARBA" id="ARBA00022475"/>
    </source>
</evidence>
<comment type="caution">
    <text evidence="8">The sequence shown here is derived from an EMBL/GenBank/DDBJ whole genome shotgun (WGS) entry which is preliminary data.</text>
</comment>
<feature type="transmembrane region" description="Helical" evidence="6">
    <location>
        <begin position="665"/>
        <end position="692"/>
    </location>
</feature>
<feature type="transmembrane region" description="Helical" evidence="6">
    <location>
        <begin position="346"/>
        <end position="369"/>
    </location>
</feature>
<dbReference type="AlphaFoldDB" id="A0A7Y9LBP8"/>
<accession>A0A7Y9LBP8</accession>
<dbReference type="InterPro" id="IPR038766">
    <property type="entry name" value="Membrane_comp_ABC_pdt"/>
</dbReference>
<reference evidence="8 9" key="1">
    <citation type="submission" date="2020-07" db="EMBL/GenBank/DDBJ databases">
        <title>Sequencing the genomes of 1000 actinobacteria strains.</title>
        <authorList>
            <person name="Klenk H.-P."/>
        </authorList>
    </citation>
    <scope>NUCLEOTIDE SEQUENCE [LARGE SCALE GENOMIC DNA]</scope>
    <source>
        <strain evidence="8 9">DSM 22083</strain>
    </source>
</reference>
<keyword evidence="3 6" id="KW-0812">Transmembrane</keyword>
<protein>
    <submittedName>
        <fullName evidence="8">Putative ABC transport system permease protein</fullName>
    </submittedName>
</protein>